<keyword evidence="8" id="KW-0963">Cytoplasm</keyword>
<dbReference type="Proteomes" id="UP000015101">
    <property type="component" value="Unassembled WGS sequence"/>
</dbReference>
<reference evidence="22" key="1">
    <citation type="submission" date="2012-12" db="EMBL/GenBank/DDBJ databases">
        <authorList>
            <person name="Hellsten U."/>
            <person name="Grimwood J."/>
            <person name="Chapman J.A."/>
            <person name="Shapiro H."/>
            <person name="Aerts A."/>
            <person name="Otillar R.P."/>
            <person name="Terry A.Y."/>
            <person name="Boore J.L."/>
            <person name="Simakov O."/>
            <person name="Marletaz F."/>
            <person name="Cho S.-J."/>
            <person name="Edsinger-Gonzales E."/>
            <person name="Havlak P."/>
            <person name="Kuo D.-H."/>
            <person name="Larsson T."/>
            <person name="Lv J."/>
            <person name="Arendt D."/>
            <person name="Savage R."/>
            <person name="Osoegawa K."/>
            <person name="de Jong P."/>
            <person name="Lindberg D.R."/>
            <person name="Seaver E.C."/>
            <person name="Weisblat D.A."/>
            <person name="Putnam N.H."/>
            <person name="Grigoriev I.V."/>
            <person name="Rokhsar D.S."/>
        </authorList>
    </citation>
    <scope>NUCLEOTIDE SEQUENCE</scope>
</reference>
<dbReference type="GO" id="GO:0008380">
    <property type="term" value="P:RNA splicing"/>
    <property type="evidence" value="ECO:0007669"/>
    <property type="project" value="UniProtKB-KW"/>
</dbReference>
<name>T1EXF8_HELRO</name>
<evidence type="ECO:0000256" key="1">
    <source>
        <dbReference type="ARBA" id="ARBA00004210"/>
    </source>
</evidence>
<dbReference type="InParanoid" id="T1EXF8"/>
<dbReference type="eggNOG" id="KOG4264">
    <property type="taxonomic scope" value="Eukaryota"/>
</dbReference>
<gene>
    <name evidence="21" type="primary">20201258</name>
    <name evidence="20" type="ORF">HELRODRAFT_165909</name>
</gene>
<feature type="compositionally biased region" description="Low complexity" evidence="18">
    <location>
        <begin position="843"/>
        <end position="869"/>
    </location>
</feature>
<feature type="region of interest" description="Disordered" evidence="18">
    <location>
        <begin position="958"/>
        <end position="1030"/>
    </location>
</feature>
<dbReference type="STRING" id="6412.T1EXF8"/>
<dbReference type="GO" id="GO:0048471">
    <property type="term" value="C:perinuclear region of cytoplasm"/>
    <property type="evidence" value="ECO:0007669"/>
    <property type="project" value="UniProtKB-SubCell"/>
</dbReference>
<dbReference type="RefSeq" id="XP_009030623.1">
    <property type="nucleotide sequence ID" value="XM_009032375.1"/>
</dbReference>
<feature type="region of interest" description="Disordered" evidence="18">
    <location>
        <begin position="467"/>
        <end position="499"/>
    </location>
</feature>
<evidence type="ECO:0000256" key="17">
    <source>
        <dbReference type="ARBA" id="ARBA00023273"/>
    </source>
</evidence>
<feature type="compositionally biased region" description="Acidic residues" evidence="18">
    <location>
        <begin position="39"/>
        <end position="70"/>
    </location>
</feature>
<dbReference type="EnsemblMetazoa" id="HelroT165909">
    <property type="protein sequence ID" value="HelroP165909"/>
    <property type="gene ID" value="HelroG165909"/>
</dbReference>
<dbReference type="GO" id="GO:0016607">
    <property type="term" value="C:nuclear speck"/>
    <property type="evidence" value="ECO:0007669"/>
    <property type="project" value="UniProtKB-SubCell"/>
</dbReference>
<evidence type="ECO:0000256" key="14">
    <source>
        <dbReference type="ARBA" id="ARBA00023161"/>
    </source>
</evidence>
<evidence type="ECO:0000256" key="12">
    <source>
        <dbReference type="ARBA" id="ARBA00022845"/>
    </source>
</evidence>
<dbReference type="GO" id="GO:0010494">
    <property type="term" value="C:cytoplasmic stress granule"/>
    <property type="evidence" value="ECO:0007669"/>
    <property type="project" value="UniProtKB-SubCell"/>
</dbReference>
<feature type="region of interest" description="Disordered" evidence="18">
    <location>
        <begin position="697"/>
        <end position="724"/>
    </location>
</feature>
<keyword evidence="16" id="KW-0539">Nucleus</keyword>
<evidence type="ECO:0000259" key="19">
    <source>
        <dbReference type="SMART" id="SM01044"/>
    </source>
</evidence>
<evidence type="ECO:0000256" key="7">
    <source>
        <dbReference type="ARBA" id="ARBA00022448"/>
    </source>
</evidence>
<dbReference type="GO" id="GO:0006417">
    <property type="term" value="P:regulation of translation"/>
    <property type="evidence" value="ECO:0007669"/>
    <property type="project" value="UniProtKB-KW"/>
</dbReference>
<evidence type="ECO:0000256" key="18">
    <source>
        <dbReference type="SAM" id="MobiDB-lite"/>
    </source>
</evidence>
<dbReference type="GO" id="GO:0030425">
    <property type="term" value="C:dendrite"/>
    <property type="evidence" value="ECO:0007669"/>
    <property type="project" value="UniProtKB-SubCell"/>
</dbReference>
<evidence type="ECO:0000313" key="20">
    <source>
        <dbReference type="EMBL" id="ESN91827.1"/>
    </source>
</evidence>
<dbReference type="GeneID" id="20201258"/>
<feature type="compositionally biased region" description="Low complexity" evidence="18">
    <location>
        <begin position="1354"/>
        <end position="1368"/>
    </location>
</feature>
<keyword evidence="11" id="KW-0509">mRNA transport</keyword>
<evidence type="ECO:0000256" key="6">
    <source>
        <dbReference type="ARBA" id="ARBA00019964"/>
    </source>
</evidence>
<comment type="similarity">
    <text evidence="5">Belongs to the CASC3 family.</text>
</comment>
<comment type="subcellular location">
    <subcellularLocation>
        <location evidence="2">Cell projection</location>
        <location evidence="2">Dendrite</location>
    </subcellularLocation>
    <subcellularLocation>
        <location evidence="1">Cytoplasm</location>
        <location evidence="1">Stress granule</location>
    </subcellularLocation>
    <subcellularLocation>
        <location evidence="4">Cytoplasm</location>
        <location evidence="4">Perinuclear region</location>
    </subcellularLocation>
    <subcellularLocation>
        <location evidence="3">Nucleus speckle</location>
    </subcellularLocation>
</comment>
<feature type="region of interest" description="Disordered" evidence="18">
    <location>
        <begin position="838"/>
        <end position="869"/>
    </location>
</feature>
<feature type="compositionally biased region" description="Low complexity" evidence="18">
    <location>
        <begin position="958"/>
        <end position="995"/>
    </location>
</feature>
<feature type="region of interest" description="Disordered" evidence="18">
    <location>
        <begin position="1194"/>
        <end position="1230"/>
    </location>
</feature>
<keyword evidence="22" id="KW-1185">Reference proteome</keyword>
<dbReference type="PANTHER" id="PTHR13434:SF0">
    <property type="entry name" value="PROTEIN CASC3"/>
    <property type="match status" value="1"/>
</dbReference>
<evidence type="ECO:0000256" key="15">
    <source>
        <dbReference type="ARBA" id="ARBA00023187"/>
    </source>
</evidence>
<evidence type="ECO:0000256" key="11">
    <source>
        <dbReference type="ARBA" id="ARBA00022816"/>
    </source>
</evidence>
<keyword evidence="7" id="KW-0813">Transport</keyword>
<evidence type="ECO:0000256" key="8">
    <source>
        <dbReference type="ARBA" id="ARBA00022490"/>
    </source>
</evidence>
<feature type="region of interest" description="Disordered" evidence="18">
    <location>
        <begin position="403"/>
        <end position="424"/>
    </location>
</feature>
<evidence type="ECO:0000313" key="21">
    <source>
        <dbReference type="EnsemblMetazoa" id="HelroP165909"/>
    </source>
</evidence>
<feature type="compositionally biased region" description="Low complexity" evidence="18">
    <location>
        <begin position="314"/>
        <end position="376"/>
    </location>
</feature>
<feature type="compositionally biased region" description="Basic and acidic residues" evidence="18">
    <location>
        <begin position="1243"/>
        <end position="1269"/>
    </location>
</feature>
<evidence type="ECO:0000256" key="9">
    <source>
        <dbReference type="ARBA" id="ARBA00022664"/>
    </source>
</evidence>
<evidence type="ECO:0000313" key="22">
    <source>
        <dbReference type="Proteomes" id="UP000015101"/>
    </source>
</evidence>
<keyword evidence="9" id="KW-0507">mRNA processing</keyword>
<accession>T1EXF8</accession>
<dbReference type="GO" id="GO:0006397">
    <property type="term" value="P:mRNA processing"/>
    <property type="evidence" value="ECO:0007669"/>
    <property type="project" value="UniProtKB-KW"/>
</dbReference>
<proteinExistence type="inferred from homology"/>
<feature type="compositionally biased region" description="Basic and acidic residues" evidence="18">
    <location>
        <begin position="1375"/>
        <end position="1389"/>
    </location>
</feature>
<feature type="region of interest" description="Disordered" evidence="18">
    <location>
        <begin position="574"/>
        <end position="606"/>
    </location>
</feature>
<feature type="compositionally biased region" description="Low complexity" evidence="18">
    <location>
        <begin position="1211"/>
        <end position="1220"/>
    </location>
</feature>
<dbReference type="GO" id="GO:0051028">
    <property type="term" value="P:mRNA transport"/>
    <property type="evidence" value="ECO:0007669"/>
    <property type="project" value="UniProtKB-KW"/>
</dbReference>
<feature type="region of interest" description="Disordered" evidence="18">
    <location>
        <begin position="128"/>
        <end position="149"/>
    </location>
</feature>
<keyword evidence="17" id="KW-0966">Cell projection</keyword>
<evidence type="ECO:0000256" key="16">
    <source>
        <dbReference type="ARBA" id="ARBA00023242"/>
    </source>
</evidence>
<evidence type="ECO:0000256" key="5">
    <source>
        <dbReference type="ARBA" id="ARBA00009548"/>
    </source>
</evidence>
<feature type="compositionally biased region" description="Low complexity" evidence="18">
    <location>
        <begin position="1272"/>
        <end position="1291"/>
    </location>
</feature>
<feature type="compositionally biased region" description="Low complexity" evidence="18">
    <location>
        <begin position="1300"/>
        <end position="1313"/>
    </location>
</feature>
<keyword evidence="15" id="KW-0508">mRNA splicing</keyword>
<feature type="region of interest" description="Disordered" evidence="18">
    <location>
        <begin position="29"/>
        <end position="105"/>
    </location>
</feature>
<dbReference type="PANTHER" id="PTHR13434">
    <property type="entry name" value="PROTEIN CASC3"/>
    <property type="match status" value="1"/>
</dbReference>
<feature type="region of interest" description="Disordered" evidence="18">
    <location>
        <begin position="1340"/>
        <end position="1389"/>
    </location>
</feature>
<evidence type="ECO:0000256" key="13">
    <source>
        <dbReference type="ARBA" id="ARBA00022884"/>
    </source>
</evidence>
<evidence type="ECO:0000256" key="3">
    <source>
        <dbReference type="ARBA" id="ARBA00004324"/>
    </source>
</evidence>
<dbReference type="EMBL" id="KB097700">
    <property type="protein sequence ID" value="ESN91827.1"/>
    <property type="molecule type" value="Genomic_DNA"/>
</dbReference>
<protein>
    <recommendedName>
        <fullName evidence="6">Protein CASC3</fullName>
    </recommendedName>
</protein>
<reference evidence="20 22" key="2">
    <citation type="journal article" date="2013" name="Nature">
        <title>Insights into bilaterian evolution from three spiralian genomes.</title>
        <authorList>
            <person name="Simakov O."/>
            <person name="Marletaz F."/>
            <person name="Cho S.J."/>
            <person name="Edsinger-Gonzales E."/>
            <person name="Havlak P."/>
            <person name="Hellsten U."/>
            <person name="Kuo D.H."/>
            <person name="Larsson T."/>
            <person name="Lv J."/>
            <person name="Arendt D."/>
            <person name="Savage R."/>
            <person name="Osoegawa K."/>
            <person name="de Jong P."/>
            <person name="Grimwood J."/>
            <person name="Chapman J.A."/>
            <person name="Shapiro H."/>
            <person name="Aerts A."/>
            <person name="Otillar R.P."/>
            <person name="Terry A.Y."/>
            <person name="Boore J.L."/>
            <person name="Grigoriev I.V."/>
            <person name="Lindberg D.R."/>
            <person name="Seaver E.C."/>
            <person name="Weisblat D.A."/>
            <person name="Putnam N.H."/>
            <person name="Rokhsar D.S."/>
        </authorList>
    </citation>
    <scope>NUCLEOTIDE SEQUENCE</scope>
</reference>
<dbReference type="GO" id="GO:0005681">
    <property type="term" value="C:spliceosomal complex"/>
    <property type="evidence" value="ECO:0007669"/>
    <property type="project" value="UniProtKB-KW"/>
</dbReference>
<dbReference type="CTD" id="20201258"/>
<keyword evidence="13" id="KW-0694">RNA-binding</keyword>
<evidence type="ECO:0000256" key="10">
    <source>
        <dbReference type="ARBA" id="ARBA00022728"/>
    </source>
</evidence>
<feature type="region of interest" description="Disordered" evidence="18">
    <location>
        <begin position="1243"/>
        <end position="1323"/>
    </location>
</feature>
<dbReference type="GO" id="GO:0003729">
    <property type="term" value="F:mRNA binding"/>
    <property type="evidence" value="ECO:0007669"/>
    <property type="project" value="InterPro"/>
</dbReference>
<keyword evidence="14" id="KW-0866">Nonsense-mediated mRNA decay</keyword>
<keyword evidence="10" id="KW-0747">Spliceosome</keyword>
<dbReference type="GO" id="GO:0000184">
    <property type="term" value="P:nuclear-transcribed mRNA catabolic process, nonsense-mediated decay"/>
    <property type="evidence" value="ECO:0007669"/>
    <property type="project" value="UniProtKB-KW"/>
</dbReference>
<dbReference type="GO" id="GO:0035145">
    <property type="term" value="C:exon-exon junction complex"/>
    <property type="evidence" value="ECO:0000318"/>
    <property type="project" value="GO_Central"/>
</dbReference>
<reference evidence="21" key="3">
    <citation type="submission" date="2015-06" db="UniProtKB">
        <authorList>
            <consortium name="EnsemblMetazoa"/>
        </authorList>
    </citation>
    <scope>IDENTIFICATION</scope>
</reference>
<dbReference type="KEGG" id="hro:HELRODRAFT_165909"/>
<feature type="compositionally biased region" description="Low complexity" evidence="18">
    <location>
        <begin position="291"/>
        <end position="301"/>
    </location>
</feature>
<evidence type="ECO:0000256" key="4">
    <source>
        <dbReference type="ARBA" id="ARBA00004556"/>
    </source>
</evidence>
<keyword evidence="12" id="KW-0810">Translation regulation</keyword>
<feature type="domain" description="Btz" evidence="19">
    <location>
        <begin position="71"/>
        <end position="187"/>
    </location>
</feature>
<feature type="region of interest" description="Disordered" evidence="18">
    <location>
        <begin position="268"/>
        <end position="384"/>
    </location>
</feature>
<dbReference type="OrthoDB" id="657902at2759"/>
<feature type="compositionally biased region" description="Polar residues" evidence="18">
    <location>
        <begin position="1341"/>
        <end position="1353"/>
    </location>
</feature>
<dbReference type="InterPro" id="IPR028544">
    <property type="entry name" value="CASC3"/>
</dbReference>
<dbReference type="HOGENOM" id="CLU_255068_0_0_1"/>
<sequence length="1389" mass="154205">MSDVILENLESKNKCDKKFETLVTIERTTKLDDVGSSVADEDDSDQFTDWTEEDDDDDDVNSQNLDDEPLELNGKRYCGDGEEQPTNSEAKDDDEDRKNPAYVPRKGAFFEHDLRRGGEEEIVHKKTENNSKTKFKSRSASRTSRLSAWNGEQGKWEHDRFDEKSQRPKSVHELVTIYGFNIRKNEKMFNSFGKSTSYRRKYRIPLYKESGRHQNFNGNINETLDNCVYNCKRYNKSYSKSPTIRTLIVVNNSATVVVEGDGKELDKYNGDGQSGKKVTIRSRSNFEDSNKTNCNNSNNNKFFLEGPARNQPTNCNNNGSFNSNSSSSNNNSINYNPNYNYKNNNFNYQHDYHSHNNNSNNNNFYDNNHHSNNNNNGDPKKVTYNKNCNFVERSNDFKKVRQNSLCSNGSQSSGSSNNSSGSVCSAGEITPSYVRGGASARFQRKKRKFTVGSGRILPMVNWVKGKKMDDEETKDDDVNDKGGNFHGDRSESYGNPHPNRYDNQFNYNNGSQMWEKPDSYGYKGMGFPIRGRYRGFGRKLQHPRIYPRFSNHPQDVRLIIMCGNDGPAENAGENCSNGNNNNFNKSNNNNNYSSTNNNNINNTTTNNNNGLCSGGLNHNGDNNISSSSKQSMSVDVKKCQIISKPTNILLDILPPVTCCAQTRNQKSSSSPSSSSSSSSSNSTASCLYSIANSNVDGSTNNGKNISIKSTDGNNNNSKVAPTANVNSNNFTKNNAQQINPPKVVDVSGLKSGDTTESVVPKSEKLEQVVQPKRYSFQRTDNKVMDVKASRPSLHPRLPIPPRNRVFHPHAYPPPNPYVPTTTFILPAGSLMPPRNLPFNGKFNNNNNNNNNNLSSNSNNNSHCSQGSNSMGNFYNQQQIVAFPIRVTPMPIIIAPQNLRQQQQLHKNFNFQHSPNYMQQQQHSHNLQSGGRTLPHTFKPAVVTSVSTFVASSTKLSTSVTSPTTSITAKSSDSTSSSVAKPVSIAISTNASETASPQPPPTTTAEVVASTTATTSTTATSTATTSTSTSSTTTIASLVQSKLSPHAATFKSMQQDQQTSNNYTNCLASTITTSIINNNKNYKYGKDFRNIGNKKCSYEVSSVPAKPWNYGGSTRACPIEVRGGTVYFSPELQLQYRRCPSASKSRNAKSIFNLASGNIVILDSEKQLDCILSTDEKNEIMKRVKKIITIVDPRSVEETNNNNNNNDDDDNSNNNDHNNNNNDDDNNDSGAKFIDVIDERRVNADVDMKADSDAKYPDGDGMRSDNKNDNSDETNNNDNNNHNNNNHNNNNNDNDDKNNDNDNNNKNVNNNSNNKTDDDGDEGLVKKNICNAQRSAVVVVGSENSNTENVSIVSNNNDNNNKNNNNNNTNKDDDDNNKSDKIDDHDVSEN</sequence>
<feature type="compositionally biased region" description="Low complexity" evidence="18">
    <location>
        <begin position="1002"/>
        <end position="1030"/>
    </location>
</feature>
<dbReference type="InterPro" id="IPR018545">
    <property type="entry name" value="Btz_dom"/>
</dbReference>
<dbReference type="Pfam" id="PF09405">
    <property type="entry name" value="Btz"/>
    <property type="match status" value="1"/>
</dbReference>
<evidence type="ECO:0000256" key="2">
    <source>
        <dbReference type="ARBA" id="ARBA00004279"/>
    </source>
</evidence>
<dbReference type="SMART" id="SM01044">
    <property type="entry name" value="Btz"/>
    <property type="match status" value="1"/>
</dbReference>
<organism evidence="21 22">
    <name type="scientific">Helobdella robusta</name>
    <name type="common">Californian leech</name>
    <dbReference type="NCBI Taxonomy" id="6412"/>
    <lineage>
        <taxon>Eukaryota</taxon>
        <taxon>Metazoa</taxon>
        <taxon>Spiralia</taxon>
        <taxon>Lophotrochozoa</taxon>
        <taxon>Annelida</taxon>
        <taxon>Clitellata</taxon>
        <taxon>Hirudinea</taxon>
        <taxon>Rhynchobdellida</taxon>
        <taxon>Glossiphoniidae</taxon>
        <taxon>Helobdella</taxon>
    </lineage>
</organism>
<dbReference type="EMBL" id="AMQM01002201">
    <property type="status" value="NOT_ANNOTATED_CDS"/>
    <property type="molecule type" value="Genomic_DNA"/>
</dbReference>